<reference evidence="1 2" key="1">
    <citation type="submission" date="2019-03" db="EMBL/GenBank/DDBJ databases">
        <title>Genome sequence of Thiobacillaceae bacterium LSR1, a sulfur-oxidizing bacterium isolated from freshwater sediment.</title>
        <authorList>
            <person name="Li S."/>
        </authorList>
    </citation>
    <scope>NUCLEOTIDE SEQUENCE [LARGE SCALE GENOMIC DNA]</scope>
    <source>
        <strain evidence="1 2">LSR1</strain>
    </source>
</reference>
<comment type="caution">
    <text evidence="1">The sequence shown here is derived from an EMBL/GenBank/DDBJ whole genome shotgun (WGS) entry which is preliminary data.</text>
</comment>
<dbReference type="CDD" id="cd10441">
    <property type="entry name" value="GIY-YIG_COG1833"/>
    <property type="match status" value="1"/>
</dbReference>
<proteinExistence type="predicted"/>
<protein>
    <submittedName>
        <fullName evidence="1">GIY-YIG nuclease family protein</fullName>
    </submittedName>
</protein>
<dbReference type="EMBL" id="SJZB01000038">
    <property type="protein sequence ID" value="TCJ13518.1"/>
    <property type="molecule type" value="Genomic_DNA"/>
</dbReference>
<keyword evidence="2" id="KW-1185">Reference proteome</keyword>
<dbReference type="OrthoDB" id="9811593at2"/>
<dbReference type="PANTHER" id="PTHR37460">
    <property type="entry name" value="ENDONUCLEASE III"/>
    <property type="match status" value="1"/>
</dbReference>
<evidence type="ECO:0000313" key="1">
    <source>
        <dbReference type="EMBL" id="TCJ13518.1"/>
    </source>
</evidence>
<gene>
    <name evidence="1" type="ORF">EZJ19_10170</name>
</gene>
<sequence>MVIRVAQPVEVAVGRFGRHLFPAGTYVYTGSARRNFEARVARHLRQAKTLRWHIDYLLAAPGVSVLEVRRTDAPECAVNQATAGEVVVPGFGASDCRNGCASHLKRLA</sequence>
<dbReference type="Pfam" id="PF01986">
    <property type="entry name" value="DUF123"/>
    <property type="match status" value="1"/>
</dbReference>
<dbReference type="PANTHER" id="PTHR37460:SF1">
    <property type="entry name" value="ENDONUCLEASE III"/>
    <property type="match status" value="1"/>
</dbReference>
<dbReference type="AlphaFoldDB" id="A0A4R1B9E2"/>
<name>A0A4R1B9E2_9PROT</name>
<dbReference type="InterPro" id="IPR002837">
    <property type="entry name" value="DUF123"/>
</dbReference>
<dbReference type="Proteomes" id="UP000295443">
    <property type="component" value="Unassembled WGS sequence"/>
</dbReference>
<evidence type="ECO:0000313" key="2">
    <source>
        <dbReference type="Proteomes" id="UP000295443"/>
    </source>
</evidence>
<accession>A0A4R1B9E2</accession>
<organism evidence="1 2">
    <name type="scientific">Parasulfuritortus cantonensis</name>
    <dbReference type="NCBI Taxonomy" id="2528202"/>
    <lineage>
        <taxon>Bacteria</taxon>
        <taxon>Pseudomonadati</taxon>
        <taxon>Pseudomonadota</taxon>
        <taxon>Betaproteobacteria</taxon>
        <taxon>Nitrosomonadales</taxon>
        <taxon>Thiobacillaceae</taxon>
        <taxon>Parasulfuritortus</taxon>
    </lineage>
</organism>